<evidence type="ECO:0000256" key="6">
    <source>
        <dbReference type="HAMAP-Rule" id="MF_01169"/>
    </source>
</evidence>
<dbReference type="InterPro" id="IPR001017">
    <property type="entry name" value="DH_E1"/>
</dbReference>
<dbReference type="Proteomes" id="UP000663505">
    <property type="component" value="Chromosome"/>
</dbReference>
<evidence type="ECO:0000313" key="9">
    <source>
        <dbReference type="Proteomes" id="UP000663505"/>
    </source>
</evidence>
<gene>
    <name evidence="6" type="primary">odhA</name>
    <name evidence="8" type="ORF">JZ786_14520</name>
</gene>
<dbReference type="InterPro" id="IPR042179">
    <property type="entry name" value="KGD_C_sf"/>
</dbReference>
<evidence type="ECO:0000256" key="1">
    <source>
        <dbReference type="ARBA" id="ARBA00001964"/>
    </source>
</evidence>
<dbReference type="FunFam" id="3.40.50.970:FF:000036">
    <property type="entry name" value="2-oxoglutarate dehydrogenase E1 component"/>
    <property type="match status" value="1"/>
</dbReference>
<dbReference type="Pfam" id="PF00676">
    <property type="entry name" value="E1_dh"/>
    <property type="match status" value="1"/>
</dbReference>
<dbReference type="EC" id="1.2.4.2" evidence="6"/>
<dbReference type="InterPro" id="IPR011603">
    <property type="entry name" value="2oxoglutarate_DH_E1"/>
</dbReference>
<keyword evidence="3 6" id="KW-0786">Thiamine pyrophosphate</keyword>
<dbReference type="AlphaFoldDB" id="A0A9X7VVB3"/>
<name>A0A9X7VVB3_9BACL</name>
<dbReference type="GO" id="GO:0004591">
    <property type="term" value="F:oxoglutarate dehydrogenase (succinyl-transferring) activity"/>
    <property type="evidence" value="ECO:0007669"/>
    <property type="project" value="UniProtKB-UniRule"/>
</dbReference>
<evidence type="ECO:0000256" key="5">
    <source>
        <dbReference type="ARBA" id="ARBA00051911"/>
    </source>
</evidence>
<comment type="subunit">
    <text evidence="6">Homodimer. Part of the 2-oxoglutarate dehydrogenase (OGDH) complex composed of E1 (2-oxoglutarate dehydrogenase), E2 (dihydrolipoamide succinyltransferase) and E3 (dihydrolipoamide dehydrogenase); the complex contains multiple copies of the three enzymatic components (E1, E2 and E3).</text>
</comment>
<evidence type="ECO:0000256" key="3">
    <source>
        <dbReference type="ARBA" id="ARBA00023052"/>
    </source>
</evidence>
<dbReference type="InterPro" id="IPR032106">
    <property type="entry name" value="2-oxogl_dehyd_N"/>
</dbReference>
<dbReference type="NCBIfam" id="NF008907">
    <property type="entry name" value="PRK12270.1"/>
    <property type="match status" value="1"/>
</dbReference>
<dbReference type="SMART" id="SM00861">
    <property type="entry name" value="Transket_pyr"/>
    <property type="match status" value="1"/>
</dbReference>
<dbReference type="GO" id="GO:0006096">
    <property type="term" value="P:glycolytic process"/>
    <property type="evidence" value="ECO:0007669"/>
    <property type="project" value="UniProtKB-UniRule"/>
</dbReference>
<dbReference type="InterPro" id="IPR023784">
    <property type="entry name" value="2oxoglutarate_DH_E1_bac"/>
</dbReference>
<dbReference type="GO" id="GO:0030976">
    <property type="term" value="F:thiamine pyrophosphate binding"/>
    <property type="evidence" value="ECO:0007669"/>
    <property type="project" value="UniProtKB-UniRule"/>
</dbReference>
<dbReference type="Pfam" id="PF02779">
    <property type="entry name" value="Transket_pyr"/>
    <property type="match status" value="1"/>
</dbReference>
<dbReference type="Pfam" id="PF16078">
    <property type="entry name" value="2-oxogl_dehyd_N"/>
    <property type="match status" value="1"/>
</dbReference>
<comment type="catalytic activity">
    <reaction evidence="5 6">
        <text>N(6)-[(R)-lipoyl]-L-lysyl-[protein] + 2-oxoglutarate + H(+) = N(6)-[(R)-S(8)-succinyldihydrolipoyl]-L-lysyl-[protein] + CO2</text>
        <dbReference type="Rhea" id="RHEA:12188"/>
        <dbReference type="Rhea" id="RHEA-COMP:10474"/>
        <dbReference type="Rhea" id="RHEA-COMP:20092"/>
        <dbReference type="ChEBI" id="CHEBI:15378"/>
        <dbReference type="ChEBI" id="CHEBI:16526"/>
        <dbReference type="ChEBI" id="CHEBI:16810"/>
        <dbReference type="ChEBI" id="CHEBI:83099"/>
        <dbReference type="ChEBI" id="CHEBI:83120"/>
        <dbReference type="EC" id="1.2.4.2"/>
    </reaction>
</comment>
<sequence length="953" mass="107313">MTKGASSNAAFWNDFLGPNYGYVLELYDQYLQDPQSVDEVMRQYFSQAGRPEPLAQGQKAATTSNAKLAAEDMREEDVRAIISAVKLARNIREFGHLSARINPLNTNTDPVDNEILQTGTYGITEDDLERIPAEWIWQRAKNELRSANDVISYLRRIYTGTLAYDFGHVNNAAELEWLTNYVESGTHHPILSGAEKKSLWYRLLEVEQFEKFLHRTFVGQKRFSIEGLDVLVPMLDWLIERSVALGTRYISMGMAHRGRLNVLAHILGKPYEAIFAEFHASPNKDLVPSEGSMGINYGWTGDVKYHLGAHRTVEEGEFVEARLMLANNPSHLEFVNPVVVGATRAAQDIRTEPGIVQTDFRRALAVLVHGDAAFPGEGVVAETLNMSRLQGYQVGGVIHIIANNQLGFTAEEKEGRSTRYASDLAKGFEIPVVHVSADNPEACIAAALMAHAYREQFHKDFLIDLIGYRRFGHNEMDDPAPTQPLLYTRINAHKDVRELYQVELIEHNLLSEADITSGEARVQKRLSEAYQRVQTGEVKPSAPELKPIDRTDEFETAVDIEQLRTMNEQLLKWPEKFTVYPKLRRILERRAQSLTDEGKVDWATAEVLAFGSILSEGTAIRFTGQDTERGTFGHRHLVLHDHETGERYIPLANLATNRASFDVHNSPLSETGPLGFEYGYDVQADNALVLWEAQFGDFANVAQVIIDQFIASGRAKWGQPSGLVLLLPHGYEGQGPEHSSGRLERFLQLSAENNWVVANVTSAAQYFHLLRTQAQRLRREPCPLIVMTPKSLLRNPFAASPWQDFSQGHFHPVIVDTSTERDEGISRLVICSGKVAVDLSGHQLQANSEEHAAVCRLEQLYPFPADHMREMIRQFPRLTELVWVQEEPRNMGAWTYVVPYLRRLVGDTTTVRYVGRKPHASPAEGIADMHQSVQEQIVQTALARTLTDTITEF</sequence>
<proteinExistence type="inferred from homology"/>
<dbReference type="Gene3D" id="3.40.50.970">
    <property type="match status" value="1"/>
</dbReference>
<dbReference type="GO" id="GO:0005829">
    <property type="term" value="C:cytosol"/>
    <property type="evidence" value="ECO:0007669"/>
    <property type="project" value="TreeGrafter"/>
</dbReference>
<dbReference type="NCBIfam" id="TIGR00239">
    <property type="entry name" value="2oxo_dh_E1"/>
    <property type="match status" value="1"/>
</dbReference>
<organism evidence="8 9">
    <name type="scientific">Alicyclobacillus mengziensis</name>
    <dbReference type="NCBI Taxonomy" id="2931921"/>
    <lineage>
        <taxon>Bacteria</taxon>
        <taxon>Bacillati</taxon>
        <taxon>Bacillota</taxon>
        <taxon>Bacilli</taxon>
        <taxon>Bacillales</taxon>
        <taxon>Alicyclobacillaceae</taxon>
        <taxon>Alicyclobacillus</taxon>
    </lineage>
</organism>
<dbReference type="GO" id="GO:0006099">
    <property type="term" value="P:tricarboxylic acid cycle"/>
    <property type="evidence" value="ECO:0007669"/>
    <property type="project" value="TreeGrafter"/>
</dbReference>
<evidence type="ECO:0000256" key="2">
    <source>
        <dbReference type="ARBA" id="ARBA00023002"/>
    </source>
</evidence>
<dbReference type="InterPro" id="IPR031717">
    <property type="entry name" value="ODO-1/KGD_C"/>
</dbReference>
<dbReference type="CDD" id="cd02016">
    <property type="entry name" value="TPP_E1_OGDC_like"/>
    <property type="match status" value="1"/>
</dbReference>
<comment type="cofactor">
    <cofactor evidence="1 6">
        <name>thiamine diphosphate</name>
        <dbReference type="ChEBI" id="CHEBI:58937"/>
    </cofactor>
</comment>
<accession>A0A9X7VVB3</accession>
<dbReference type="KEGG" id="afx:JZ786_14520"/>
<comment type="similarity">
    <text evidence="6">Belongs to the alpha-ketoglutarate dehydrogenase family.</text>
</comment>
<dbReference type="PANTHER" id="PTHR23152:SF4">
    <property type="entry name" value="2-OXOADIPATE DEHYDROGENASE COMPLEX COMPONENT E1"/>
    <property type="match status" value="1"/>
</dbReference>
<dbReference type="Gene3D" id="3.40.50.11610">
    <property type="entry name" value="Multifunctional 2-oxoglutarate metabolism enzyme, C-terminal domain"/>
    <property type="match status" value="1"/>
</dbReference>
<dbReference type="Gene3D" id="3.40.50.12470">
    <property type="match status" value="1"/>
</dbReference>
<dbReference type="InterPro" id="IPR005475">
    <property type="entry name" value="Transketolase-like_Pyr-bd"/>
</dbReference>
<dbReference type="PANTHER" id="PTHR23152">
    <property type="entry name" value="2-OXOGLUTARATE DEHYDROGENASE"/>
    <property type="match status" value="1"/>
</dbReference>
<reference evidence="8 9" key="1">
    <citation type="submission" date="2021-02" db="EMBL/GenBank/DDBJ databases">
        <title>Alicyclobacillus curvatus sp. nov. and Alicyclobacillus mengziensis sp. nov., two acidophilic bacteria isolated from acid mine drainage.</title>
        <authorList>
            <person name="Huang Y."/>
        </authorList>
    </citation>
    <scope>NUCLEOTIDE SEQUENCE [LARGE SCALE GENOMIC DNA]</scope>
    <source>
        <strain evidence="8 9">S30H14</strain>
    </source>
</reference>
<dbReference type="InterPro" id="IPR029061">
    <property type="entry name" value="THDP-binding"/>
</dbReference>
<comment type="function">
    <text evidence="6">E1 component of the 2-oxoglutarate dehydrogenase (OGDH) complex which catalyzes the decarboxylation of 2-oxoglutarate, the first step in the conversion of 2-oxoglutarate to succinyl-CoA and CO(2).</text>
</comment>
<protein>
    <recommendedName>
        <fullName evidence="6">2-oxoglutarate dehydrogenase E1 component</fullName>
        <ecNumber evidence="6">1.2.4.2</ecNumber>
    </recommendedName>
    <alternativeName>
        <fullName evidence="6">Alpha-ketoglutarate dehydrogenase</fullName>
    </alternativeName>
</protein>
<evidence type="ECO:0000259" key="7">
    <source>
        <dbReference type="SMART" id="SM00861"/>
    </source>
</evidence>
<keyword evidence="4 6" id="KW-0324">Glycolysis</keyword>
<evidence type="ECO:0000313" key="8">
    <source>
        <dbReference type="EMBL" id="QSO45761.1"/>
    </source>
</evidence>
<dbReference type="HAMAP" id="MF_01169">
    <property type="entry name" value="SucA_OdhA"/>
    <property type="match status" value="1"/>
</dbReference>
<dbReference type="Pfam" id="PF16870">
    <property type="entry name" value="OxoGdeHyase_C"/>
    <property type="match status" value="1"/>
</dbReference>
<dbReference type="SUPFAM" id="SSF52518">
    <property type="entry name" value="Thiamin diphosphate-binding fold (THDP-binding)"/>
    <property type="match status" value="2"/>
</dbReference>
<keyword evidence="2 6" id="KW-0560">Oxidoreductase</keyword>
<feature type="domain" description="Transketolase-like pyrimidine-binding" evidence="7">
    <location>
        <begin position="600"/>
        <end position="795"/>
    </location>
</feature>
<dbReference type="Gene3D" id="1.10.287.1150">
    <property type="entry name" value="TPP helical domain"/>
    <property type="match status" value="1"/>
</dbReference>
<dbReference type="PIRSF" id="PIRSF000157">
    <property type="entry name" value="Oxoglu_dh_E1"/>
    <property type="match status" value="1"/>
</dbReference>
<dbReference type="EMBL" id="CP071182">
    <property type="protein sequence ID" value="QSO45761.1"/>
    <property type="molecule type" value="Genomic_DNA"/>
</dbReference>
<dbReference type="GO" id="GO:0045252">
    <property type="term" value="C:oxoglutarate dehydrogenase complex"/>
    <property type="evidence" value="ECO:0007669"/>
    <property type="project" value="TreeGrafter"/>
</dbReference>
<dbReference type="RefSeq" id="WP_206655130.1">
    <property type="nucleotide sequence ID" value="NZ_CP071182.1"/>
</dbReference>
<keyword evidence="9" id="KW-1185">Reference proteome</keyword>
<evidence type="ECO:0000256" key="4">
    <source>
        <dbReference type="ARBA" id="ARBA00023152"/>
    </source>
</evidence>
<dbReference type="NCBIfam" id="NF006914">
    <property type="entry name" value="PRK09404.1"/>
    <property type="match status" value="1"/>
</dbReference>